<dbReference type="Gene3D" id="1.20.120.450">
    <property type="entry name" value="dinb family like domain"/>
    <property type="match status" value="1"/>
</dbReference>
<dbReference type="PATRIC" id="fig|1276920.7.peg.2763"/>
<name>M7MNA8_9MICC</name>
<dbReference type="AlphaFoldDB" id="M7MNA8"/>
<dbReference type="Pfam" id="PF04978">
    <property type="entry name" value="MST"/>
    <property type="match status" value="1"/>
</dbReference>
<accession>M7MNA8</accession>
<evidence type="ECO:0000313" key="2">
    <source>
        <dbReference type="Proteomes" id="UP000012015"/>
    </source>
</evidence>
<sequence>MEELKKHLMTYLDNAREAVLWKAEGLSDSNVSRPMVGSGTNILGVIQHLATVEYGYFVECLGHTVTDERHLTLMADEEASADMWVPAEIPRTEIIDFYRRAIETANKNIAALDTDVPATVPWWKPETR</sequence>
<reference evidence="1 2" key="1">
    <citation type="journal article" date="2013" name="Genome Announc.">
        <title>Draft Genome Sequence of Arthrobacter gangotriensis Strain Lz1yT, Isolated from a Penguin Rookery Soil Sample Collected in Antarctica, near the Indian Station Dakshin Gangotri.</title>
        <authorList>
            <person name="Shivaji S."/>
            <person name="Ara S."/>
            <person name="Bandi S."/>
            <person name="Singh A."/>
            <person name="Kumar Pinnaka A."/>
        </authorList>
    </citation>
    <scope>NUCLEOTIDE SEQUENCE [LARGE SCALE GENOMIC DNA]</scope>
    <source>
        <strain evidence="1 2">Lz1y</strain>
    </source>
</reference>
<dbReference type="InterPro" id="IPR007061">
    <property type="entry name" value="MST-like"/>
</dbReference>
<keyword evidence="2" id="KW-1185">Reference proteome</keyword>
<comment type="caution">
    <text evidence="1">The sequence shown here is derived from an EMBL/GenBank/DDBJ whole genome shotgun (WGS) entry which is preliminary data.</text>
</comment>
<evidence type="ECO:0000313" key="1">
    <source>
        <dbReference type="EMBL" id="EMQ97822.1"/>
    </source>
</evidence>
<organism evidence="1 2">
    <name type="scientific">Paeniglutamicibacter gangotriensis Lz1y</name>
    <dbReference type="NCBI Taxonomy" id="1276920"/>
    <lineage>
        <taxon>Bacteria</taxon>
        <taxon>Bacillati</taxon>
        <taxon>Actinomycetota</taxon>
        <taxon>Actinomycetes</taxon>
        <taxon>Micrococcales</taxon>
        <taxon>Micrococcaceae</taxon>
        <taxon>Paeniglutamicibacter</taxon>
    </lineage>
</organism>
<evidence type="ECO:0008006" key="3">
    <source>
        <dbReference type="Google" id="ProtNLM"/>
    </source>
</evidence>
<dbReference type="eggNOG" id="COG2318">
    <property type="taxonomic scope" value="Bacteria"/>
</dbReference>
<dbReference type="STRING" id="1276920.ADIAG_02765"/>
<protein>
    <recommendedName>
        <fullName evidence="3">DinB superfamily protein</fullName>
    </recommendedName>
</protein>
<dbReference type="SUPFAM" id="SSF109854">
    <property type="entry name" value="DinB/YfiT-like putative metalloenzymes"/>
    <property type="match status" value="1"/>
</dbReference>
<gene>
    <name evidence="1" type="ORF">ADIAG_02765</name>
</gene>
<dbReference type="Proteomes" id="UP000012015">
    <property type="component" value="Unassembled WGS sequence"/>
</dbReference>
<dbReference type="EMBL" id="AOCK01000008">
    <property type="protein sequence ID" value="EMQ97822.1"/>
    <property type="molecule type" value="Genomic_DNA"/>
</dbReference>
<dbReference type="InterPro" id="IPR034660">
    <property type="entry name" value="DinB/YfiT-like"/>
</dbReference>
<proteinExistence type="predicted"/>